<evidence type="ECO:0000256" key="2">
    <source>
        <dbReference type="ARBA" id="ARBA00022692"/>
    </source>
</evidence>
<accession>A0A8H4QUN1</accession>
<dbReference type="InterPro" id="IPR052816">
    <property type="entry name" value="Peroxisomal_Membrane_PEX28-32"/>
</dbReference>
<evidence type="ECO:0000259" key="7">
    <source>
        <dbReference type="Pfam" id="PF06398"/>
    </source>
</evidence>
<feature type="domain" description="TECPR1-like DysF" evidence="7">
    <location>
        <begin position="507"/>
        <end position="578"/>
    </location>
</feature>
<dbReference type="EMBL" id="JAACJL010000030">
    <property type="protein sequence ID" value="KAF4617779.1"/>
    <property type="molecule type" value="Genomic_DNA"/>
</dbReference>
<keyword evidence="3 6" id="KW-1133">Transmembrane helix</keyword>
<dbReference type="InterPro" id="IPR010482">
    <property type="entry name" value="TECPR1-like_DysF"/>
</dbReference>
<feature type="compositionally biased region" description="Gly residues" evidence="5">
    <location>
        <begin position="491"/>
        <end position="501"/>
    </location>
</feature>
<reference evidence="8 9" key="1">
    <citation type="submission" date="2019-12" db="EMBL/GenBank/DDBJ databases">
        <authorList>
            <person name="Floudas D."/>
            <person name="Bentzer J."/>
            <person name="Ahren D."/>
            <person name="Johansson T."/>
            <person name="Persson P."/>
            <person name="Tunlid A."/>
        </authorList>
    </citation>
    <scope>NUCLEOTIDE SEQUENCE [LARGE SCALE GENOMIC DNA]</scope>
    <source>
        <strain evidence="8 9">CBS 102.39</strain>
    </source>
</reference>
<name>A0A8H4QUN1_9AGAR</name>
<keyword evidence="2 6" id="KW-0812">Transmembrane</keyword>
<evidence type="ECO:0000313" key="8">
    <source>
        <dbReference type="EMBL" id="KAF4617779.1"/>
    </source>
</evidence>
<keyword evidence="9" id="KW-1185">Reference proteome</keyword>
<evidence type="ECO:0000256" key="4">
    <source>
        <dbReference type="ARBA" id="ARBA00023136"/>
    </source>
</evidence>
<evidence type="ECO:0000256" key="1">
    <source>
        <dbReference type="ARBA" id="ARBA00004141"/>
    </source>
</evidence>
<feature type="region of interest" description="Disordered" evidence="5">
    <location>
        <begin position="1"/>
        <end position="90"/>
    </location>
</feature>
<comment type="subcellular location">
    <subcellularLocation>
        <location evidence="1">Membrane</location>
        <topology evidence="1">Multi-pass membrane protein</topology>
    </subcellularLocation>
</comment>
<feature type="compositionally biased region" description="Low complexity" evidence="5">
    <location>
        <begin position="450"/>
        <end position="467"/>
    </location>
</feature>
<dbReference type="GO" id="GO:0007031">
    <property type="term" value="P:peroxisome organization"/>
    <property type="evidence" value="ECO:0007669"/>
    <property type="project" value="TreeGrafter"/>
</dbReference>
<protein>
    <recommendedName>
        <fullName evidence="7">TECPR1-like DysF domain-containing protein</fullName>
    </recommendedName>
</protein>
<proteinExistence type="predicted"/>
<sequence length="591" mass="65024">MPVQDPASSTSNNTHVDTERTGDEMATLDYVDVPPGATRLRASPESTESKSTGIRPAPRIATSIPNPSPPSSPRPKRRPSILSSTGTGSLALGSLTSPTMSFIPQLLLSASMPPMTPGPTSGTPPASNIRKKIEHGNVTLLSSRDPLSLPIMTTNFKRFVSIVGPVFWLQDRIEEIMLWKKGWQRTSAWMAAYALICFYPRLILLLPHIALIGIILATYPYPAVASDDPLYTAHETSSQAYPTAAPVTEGSIPWQANIQGIQNLMGAAADLHDLIEPHLYHLQLTPQHFNKGRGSSTFVPQPSRMRSPYTTHILTLLFITFFPLLFIVHLPIFPIRQVALTVGLAPFILTHPYVKVILPRLIPLVIDATPILLRRFEKVKIIVLKPLGLQKSPPSGSVDDEILEEKAPMPPLAMVLQRVMDDDRLSDECWNSEMREVYLWENERYGGPLPSDSPTLAASSSGSSITPAQRGWSKLNLRPGERSAWTRGSDGWSGVGQGGGHSAVEVNGEVSSNLTFSLAPGWRFVETEDWRKDLQCTWSGCGGDADGWVYSNDAWLGSRPSPYTSGGGSVTRRRRWVRRVWYDPEKAKEDS</sequence>
<organism evidence="8 9">
    <name type="scientific">Agrocybe pediades</name>
    <dbReference type="NCBI Taxonomy" id="84607"/>
    <lineage>
        <taxon>Eukaryota</taxon>
        <taxon>Fungi</taxon>
        <taxon>Dikarya</taxon>
        <taxon>Basidiomycota</taxon>
        <taxon>Agaricomycotina</taxon>
        <taxon>Agaricomycetes</taxon>
        <taxon>Agaricomycetidae</taxon>
        <taxon>Agaricales</taxon>
        <taxon>Agaricineae</taxon>
        <taxon>Strophariaceae</taxon>
        <taxon>Agrocybe</taxon>
    </lineage>
</organism>
<dbReference type="PANTHER" id="PTHR28304">
    <property type="entry name" value="PEROXISOMAL MEMBRANE PROTEIN PEX29"/>
    <property type="match status" value="1"/>
</dbReference>
<evidence type="ECO:0000256" key="3">
    <source>
        <dbReference type="ARBA" id="ARBA00022989"/>
    </source>
</evidence>
<feature type="transmembrane region" description="Helical" evidence="6">
    <location>
        <begin position="313"/>
        <end position="333"/>
    </location>
</feature>
<dbReference type="GO" id="GO:0005778">
    <property type="term" value="C:peroxisomal membrane"/>
    <property type="evidence" value="ECO:0007669"/>
    <property type="project" value="UniProtKB-ARBA"/>
</dbReference>
<feature type="region of interest" description="Disordered" evidence="5">
    <location>
        <begin position="450"/>
        <end position="501"/>
    </location>
</feature>
<evidence type="ECO:0000256" key="5">
    <source>
        <dbReference type="SAM" id="MobiDB-lite"/>
    </source>
</evidence>
<feature type="compositionally biased region" description="Polar residues" evidence="5">
    <location>
        <begin position="1"/>
        <end position="15"/>
    </location>
</feature>
<dbReference type="Pfam" id="PF06398">
    <property type="entry name" value="Pex24p"/>
    <property type="match status" value="2"/>
</dbReference>
<feature type="domain" description="TECPR1-like DysF" evidence="7">
    <location>
        <begin position="146"/>
        <end position="361"/>
    </location>
</feature>
<dbReference type="PANTHER" id="PTHR28304:SF2">
    <property type="entry name" value="PEROXISOMAL MEMBRANE PROTEIN PEX29"/>
    <property type="match status" value="1"/>
</dbReference>
<comment type="caution">
    <text evidence="8">The sequence shown here is derived from an EMBL/GenBank/DDBJ whole genome shotgun (WGS) entry which is preliminary data.</text>
</comment>
<evidence type="ECO:0000313" key="9">
    <source>
        <dbReference type="Proteomes" id="UP000521872"/>
    </source>
</evidence>
<gene>
    <name evidence="8" type="ORF">D9613_006301</name>
</gene>
<feature type="transmembrane region" description="Helical" evidence="6">
    <location>
        <begin position="198"/>
        <end position="219"/>
    </location>
</feature>
<feature type="compositionally biased region" description="Low complexity" evidence="5">
    <location>
        <begin position="80"/>
        <end position="90"/>
    </location>
</feature>
<dbReference type="Proteomes" id="UP000521872">
    <property type="component" value="Unassembled WGS sequence"/>
</dbReference>
<keyword evidence="4 6" id="KW-0472">Membrane</keyword>
<evidence type="ECO:0000256" key="6">
    <source>
        <dbReference type="SAM" id="Phobius"/>
    </source>
</evidence>
<dbReference type="AlphaFoldDB" id="A0A8H4QUN1"/>